<keyword evidence="1" id="KW-0812">Transmembrane</keyword>
<feature type="transmembrane region" description="Helical" evidence="1">
    <location>
        <begin position="12"/>
        <end position="33"/>
    </location>
</feature>
<name>A0A077HMX5_9CORY</name>
<accession>A0A077HMX5</accession>
<gene>
    <name evidence="2" type="ORF">CUREI_11330</name>
</gene>
<keyword evidence="3" id="KW-1185">Reference proteome</keyword>
<feature type="transmembrane region" description="Helical" evidence="1">
    <location>
        <begin position="45"/>
        <end position="67"/>
    </location>
</feature>
<dbReference type="Pfam" id="PF05437">
    <property type="entry name" value="AzlD"/>
    <property type="match status" value="1"/>
</dbReference>
<reference evidence="2 3" key="1">
    <citation type="submission" date="2014-08" db="EMBL/GenBank/DDBJ databases">
        <title>Complete genome sequence of Corynebacterium ureicelerivorans DSM 45051, a lipophilic and urea-splitting isolate from a blood culture of a septicaemia patient.</title>
        <authorList>
            <person name="Tippelt A."/>
            <person name="Albersmeier A."/>
            <person name="Brinkrolf K."/>
            <person name="Ruckert C."/>
            <person name="Tauch A."/>
        </authorList>
    </citation>
    <scope>NUCLEOTIDE SEQUENCE [LARGE SCALE GENOMIC DNA]</scope>
    <source>
        <strain evidence="2 3">IMMIB RIV-2301</strain>
    </source>
</reference>
<feature type="transmembrane region" description="Helical" evidence="1">
    <location>
        <begin position="73"/>
        <end position="91"/>
    </location>
</feature>
<evidence type="ECO:0000313" key="2">
    <source>
        <dbReference type="EMBL" id="AIL97771.1"/>
    </source>
</evidence>
<dbReference type="AlphaFoldDB" id="A0A077HMX5"/>
<dbReference type="HOGENOM" id="CLU_144816_0_0_11"/>
<protein>
    <submittedName>
        <fullName evidence="2">Branched-chain amino acid ABC transporter permease</fullName>
    </submittedName>
</protein>
<dbReference type="EMBL" id="CP009215">
    <property type="protein sequence ID" value="AIL97771.1"/>
    <property type="molecule type" value="Genomic_DNA"/>
</dbReference>
<sequence>MSNYGLPDGVSLAMVAAVLVPVGIVTVMLRALPFSLRRVLKSSPFIDFLSVMMPAGVMTVLVAYTILGYAASPKNLIAALLALGTTLVLHWWKRRADLSIFVGTALYMVLVNVML</sequence>
<dbReference type="PIRSF" id="PIRSF003203">
    <property type="entry name" value="AzlD"/>
    <property type="match status" value="1"/>
</dbReference>
<dbReference type="KEGG" id="cuv:CUREI_11330"/>
<evidence type="ECO:0000313" key="3">
    <source>
        <dbReference type="Proteomes" id="UP000028939"/>
    </source>
</evidence>
<dbReference type="STRING" id="401472.CUREI_11330"/>
<dbReference type="OrthoDB" id="5324916at2"/>
<keyword evidence="1" id="KW-1133">Transmembrane helix</keyword>
<evidence type="ECO:0000256" key="1">
    <source>
        <dbReference type="SAM" id="Phobius"/>
    </source>
</evidence>
<keyword evidence="1" id="KW-0472">Membrane</keyword>
<dbReference type="Proteomes" id="UP000028939">
    <property type="component" value="Chromosome"/>
</dbReference>
<organism evidence="2 3">
    <name type="scientific">Corynebacterium ureicelerivorans</name>
    <dbReference type="NCBI Taxonomy" id="401472"/>
    <lineage>
        <taxon>Bacteria</taxon>
        <taxon>Bacillati</taxon>
        <taxon>Actinomycetota</taxon>
        <taxon>Actinomycetes</taxon>
        <taxon>Mycobacteriales</taxon>
        <taxon>Corynebacteriaceae</taxon>
        <taxon>Corynebacterium</taxon>
    </lineage>
</organism>
<proteinExistence type="predicted"/>
<dbReference type="RefSeq" id="WP_038613521.1">
    <property type="nucleotide sequence ID" value="NZ_CAMIAM010000029.1"/>
</dbReference>
<dbReference type="InterPro" id="IPR008407">
    <property type="entry name" value="Brnchd-chn_aa_trnsp_AzlD"/>
</dbReference>